<gene>
    <name evidence="1" type="primary">proS_9</name>
    <name evidence="1" type="ORF">CM83_70358</name>
</gene>
<dbReference type="EMBL" id="GBHO01026921">
    <property type="protein sequence ID" value="JAG16683.1"/>
    <property type="molecule type" value="Transcribed_RNA"/>
</dbReference>
<dbReference type="AlphaFoldDB" id="A0A0A9XD12"/>
<dbReference type="GO" id="GO:0016874">
    <property type="term" value="F:ligase activity"/>
    <property type="evidence" value="ECO:0007669"/>
    <property type="project" value="UniProtKB-KW"/>
</dbReference>
<sequence length="104" mass="11829">MDPNYDRCKKLIFGHGKKAPAHYQEIMDIIIVQNMIQKSKIVGSSVHLKNVQFSWERSCLGLFPPLQPSTLLFIPALVLALVPAVCDWSYRNCFHGYFGETSMV</sequence>
<organism evidence="1">
    <name type="scientific">Lygus hesperus</name>
    <name type="common">Western plant bug</name>
    <dbReference type="NCBI Taxonomy" id="30085"/>
    <lineage>
        <taxon>Eukaryota</taxon>
        <taxon>Metazoa</taxon>
        <taxon>Ecdysozoa</taxon>
        <taxon>Arthropoda</taxon>
        <taxon>Hexapoda</taxon>
        <taxon>Insecta</taxon>
        <taxon>Pterygota</taxon>
        <taxon>Neoptera</taxon>
        <taxon>Paraneoptera</taxon>
        <taxon>Hemiptera</taxon>
        <taxon>Heteroptera</taxon>
        <taxon>Panheteroptera</taxon>
        <taxon>Cimicomorpha</taxon>
        <taxon>Miridae</taxon>
        <taxon>Mirini</taxon>
        <taxon>Lygus</taxon>
    </lineage>
</organism>
<reference evidence="1" key="2">
    <citation type="submission" date="2014-07" db="EMBL/GenBank/DDBJ databases">
        <authorList>
            <person name="Hull J."/>
        </authorList>
    </citation>
    <scope>NUCLEOTIDE SEQUENCE</scope>
</reference>
<keyword evidence="1" id="KW-0436">Ligase</keyword>
<name>A0A0A9XD12_LYGHE</name>
<proteinExistence type="predicted"/>
<protein>
    <submittedName>
        <fullName evidence="1">Proline--tRNA ligase</fullName>
    </submittedName>
</protein>
<evidence type="ECO:0000313" key="1">
    <source>
        <dbReference type="EMBL" id="JAG16683.1"/>
    </source>
</evidence>
<accession>A0A0A9XD12</accession>
<reference evidence="1" key="1">
    <citation type="journal article" date="2014" name="PLoS ONE">
        <title>Transcriptome-Based Identification of ABC Transporters in the Western Tarnished Plant Bug Lygus hesperus.</title>
        <authorList>
            <person name="Hull J.J."/>
            <person name="Chaney K."/>
            <person name="Geib S.M."/>
            <person name="Fabrick J.A."/>
            <person name="Brent C.S."/>
            <person name="Walsh D."/>
            <person name="Lavine L.C."/>
        </authorList>
    </citation>
    <scope>NUCLEOTIDE SEQUENCE</scope>
</reference>